<dbReference type="EMBL" id="RBOW01000275">
    <property type="protein sequence ID" value="RMN36357.1"/>
    <property type="molecule type" value="Genomic_DNA"/>
</dbReference>
<evidence type="ECO:0000313" key="2">
    <source>
        <dbReference type="Proteomes" id="UP000281372"/>
    </source>
</evidence>
<proteinExistence type="predicted"/>
<reference evidence="1 2" key="1">
    <citation type="submission" date="2018-08" db="EMBL/GenBank/DDBJ databases">
        <title>Recombination of ecologically and evolutionarily significant loci maintains genetic cohesion in the Pseudomonas syringae species complex.</title>
        <authorList>
            <person name="Dillon M."/>
            <person name="Thakur S."/>
            <person name="Almeida R.N.D."/>
            <person name="Weir B.S."/>
            <person name="Guttman D.S."/>
        </authorList>
    </citation>
    <scope>NUCLEOTIDE SEQUENCE [LARGE SCALE GENOMIC DNA]</scope>
    <source>
        <strain evidence="1 2">ICMP 2821</strain>
    </source>
</reference>
<dbReference type="Proteomes" id="UP000281372">
    <property type="component" value="Unassembled WGS sequence"/>
</dbReference>
<organism evidence="1 2">
    <name type="scientific">Pseudomonas cannabina</name>
    <dbReference type="NCBI Taxonomy" id="86840"/>
    <lineage>
        <taxon>Bacteria</taxon>
        <taxon>Pseudomonadati</taxon>
        <taxon>Pseudomonadota</taxon>
        <taxon>Gammaproteobacteria</taxon>
        <taxon>Pseudomonadales</taxon>
        <taxon>Pseudomonadaceae</taxon>
        <taxon>Pseudomonas</taxon>
    </lineage>
</organism>
<sequence length="145" mass="16273">MATQNQRFPHEPAMTDLSRMQGFADSATSALEGRFFRPPLPEGYVPRFRLCQRLDTGLSGRLLLVCAPAGFGKSSLAVEFCQGLPSQWQNVWLGLSARDSDPGRFLERVLAGLQQFFPQLGAQAMGLLKMRQRHQPFAFEEWLEG</sequence>
<feature type="non-terminal residue" evidence="1">
    <location>
        <position position="145"/>
    </location>
</feature>
<dbReference type="AlphaFoldDB" id="A0A3M3LM65"/>
<gene>
    <name evidence="1" type="ORF">ALQ64_05157</name>
</gene>
<protein>
    <submittedName>
        <fullName evidence="1">Regulatory protein, LuxR</fullName>
    </submittedName>
</protein>
<evidence type="ECO:0000313" key="1">
    <source>
        <dbReference type="EMBL" id="RMN36357.1"/>
    </source>
</evidence>
<accession>A0A3M3LM65</accession>
<comment type="caution">
    <text evidence="1">The sequence shown here is derived from an EMBL/GenBank/DDBJ whole genome shotgun (WGS) entry which is preliminary data.</text>
</comment>
<name>A0A3M3LM65_PSECA</name>